<dbReference type="EMBL" id="CADCTI010000145">
    <property type="protein sequence ID" value="CAA9242769.1"/>
    <property type="molecule type" value="Genomic_DNA"/>
</dbReference>
<name>A0A6J4I7S1_9ACTN</name>
<accession>A0A6J4I7S1</accession>
<feature type="signal peptide" evidence="1">
    <location>
        <begin position="1"/>
        <end position="35"/>
    </location>
</feature>
<dbReference type="AlphaFoldDB" id="A0A6J4I7S1"/>
<keyword evidence="1" id="KW-0732">Signal</keyword>
<feature type="domain" description="Calcineurin-like phosphoesterase" evidence="2">
    <location>
        <begin position="47"/>
        <end position="284"/>
    </location>
</feature>
<dbReference type="InterPro" id="IPR004843">
    <property type="entry name" value="Calcineurin-like_PHP"/>
</dbReference>
<protein>
    <recommendedName>
        <fullName evidence="2">Calcineurin-like phosphoesterase domain-containing protein</fullName>
    </recommendedName>
</protein>
<dbReference type="Pfam" id="PF00149">
    <property type="entry name" value="Metallophos"/>
    <property type="match status" value="1"/>
</dbReference>
<reference evidence="3" key="1">
    <citation type="submission" date="2020-02" db="EMBL/GenBank/DDBJ databases">
        <authorList>
            <person name="Meier V. D."/>
        </authorList>
    </citation>
    <scope>NUCLEOTIDE SEQUENCE</scope>
    <source>
        <strain evidence="3">AVDCRST_MAG57</strain>
    </source>
</reference>
<dbReference type="SUPFAM" id="SSF56300">
    <property type="entry name" value="Metallo-dependent phosphatases"/>
    <property type="match status" value="1"/>
</dbReference>
<evidence type="ECO:0000313" key="3">
    <source>
        <dbReference type="EMBL" id="CAA9242769.1"/>
    </source>
</evidence>
<evidence type="ECO:0000259" key="2">
    <source>
        <dbReference type="Pfam" id="PF00149"/>
    </source>
</evidence>
<evidence type="ECO:0000256" key="1">
    <source>
        <dbReference type="SAM" id="SignalP"/>
    </source>
</evidence>
<gene>
    <name evidence="3" type="ORF">AVDCRST_MAG57-1635</name>
</gene>
<organism evidence="3">
    <name type="scientific">uncultured Blastococcus sp</name>
    <dbReference type="NCBI Taxonomy" id="217144"/>
    <lineage>
        <taxon>Bacteria</taxon>
        <taxon>Bacillati</taxon>
        <taxon>Actinomycetota</taxon>
        <taxon>Actinomycetes</taxon>
        <taxon>Geodermatophilales</taxon>
        <taxon>Geodermatophilaceae</taxon>
        <taxon>Blastococcus</taxon>
        <taxon>environmental samples</taxon>
    </lineage>
</organism>
<dbReference type="GO" id="GO:0016787">
    <property type="term" value="F:hydrolase activity"/>
    <property type="evidence" value="ECO:0007669"/>
    <property type="project" value="InterPro"/>
</dbReference>
<sequence length="333" mass="35775">MTPRSRLFPLALTAAVGSGLLAGLAPGLVTGAATAAPGGPRGAAPTTIALLGDTPYGDAQRVQFPALVADVNADPRIRMVLHAGDVKNGSTTCDDARFADLAALYGTFQDPFVLTPGDNEWTDCHRTAAGGYLPTERLEAVRDVFYPEVGRTLGRHEMDVVSQAEAQPEHAAYVENVRFERSRVVFATVHIVGSENDLEPWSQLAGGDRPVERLAEFEARRAANLDWIAAAFDEAERTGAAGVVLLMQAEPTPTPGFLAERRLITERAAQFGRPVLLAHGDEHRYEVEPAYAGVPNLTRLETFGATATEWLRLTVDPRDPAVFSWEPQAVPAG</sequence>
<feature type="chain" id="PRO_5026862002" description="Calcineurin-like phosphoesterase domain-containing protein" evidence="1">
    <location>
        <begin position="36"/>
        <end position="333"/>
    </location>
</feature>
<proteinExistence type="predicted"/>
<dbReference type="InterPro" id="IPR029052">
    <property type="entry name" value="Metallo-depent_PP-like"/>
</dbReference>